<protein>
    <submittedName>
        <fullName evidence="2">Uncharacterized protein</fullName>
    </submittedName>
</protein>
<comment type="caution">
    <text evidence="2">The sequence shown here is derived from an EMBL/GenBank/DDBJ whole genome shotgun (WGS) entry which is preliminary data.</text>
</comment>
<proteinExistence type="predicted"/>
<evidence type="ECO:0000256" key="1">
    <source>
        <dbReference type="SAM" id="MobiDB-lite"/>
    </source>
</evidence>
<dbReference type="AlphaFoldDB" id="A0A081A268"/>
<feature type="region of interest" description="Disordered" evidence="1">
    <location>
        <begin position="1"/>
        <end position="44"/>
    </location>
</feature>
<accession>A0A081A268</accession>
<organism evidence="2 3">
    <name type="scientific">Phytophthora nicotianae P1976</name>
    <dbReference type="NCBI Taxonomy" id="1317066"/>
    <lineage>
        <taxon>Eukaryota</taxon>
        <taxon>Sar</taxon>
        <taxon>Stramenopiles</taxon>
        <taxon>Oomycota</taxon>
        <taxon>Peronosporomycetes</taxon>
        <taxon>Peronosporales</taxon>
        <taxon>Peronosporaceae</taxon>
        <taxon>Phytophthora</taxon>
    </lineage>
</organism>
<sequence length="44" mass="5110">MKRKSADDIAEWSQRQCETKEQETGTTTAQEVDDFSQKKYPSAR</sequence>
<evidence type="ECO:0000313" key="3">
    <source>
        <dbReference type="Proteomes" id="UP000028582"/>
    </source>
</evidence>
<name>A0A081A268_PHYNI</name>
<dbReference type="EMBL" id="ANJA01001997">
    <property type="protein sequence ID" value="ETO72979.1"/>
    <property type="molecule type" value="Genomic_DNA"/>
</dbReference>
<dbReference type="Proteomes" id="UP000028582">
    <property type="component" value="Unassembled WGS sequence"/>
</dbReference>
<evidence type="ECO:0000313" key="2">
    <source>
        <dbReference type="EMBL" id="ETO72979.1"/>
    </source>
</evidence>
<reference evidence="2 3" key="1">
    <citation type="submission" date="2013-11" db="EMBL/GenBank/DDBJ databases">
        <title>The Genome Sequence of Phytophthora parasitica P1976.</title>
        <authorList>
            <consortium name="The Broad Institute Genomics Platform"/>
            <person name="Russ C."/>
            <person name="Tyler B."/>
            <person name="Panabieres F."/>
            <person name="Shan W."/>
            <person name="Tripathy S."/>
            <person name="Grunwald N."/>
            <person name="Machado M."/>
            <person name="Johnson C.S."/>
            <person name="Walker B."/>
            <person name="Young S."/>
            <person name="Zeng Q."/>
            <person name="Gargeya S."/>
            <person name="Fitzgerald M."/>
            <person name="Haas B."/>
            <person name="Abouelleil A."/>
            <person name="Allen A.W."/>
            <person name="Alvarado L."/>
            <person name="Arachchi H.M."/>
            <person name="Berlin A.M."/>
            <person name="Chapman S.B."/>
            <person name="Gainer-Dewar J."/>
            <person name="Goldberg J."/>
            <person name="Griggs A."/>
            <person name="Gujja S."/>
            <person name="Hansen M."/>
            <person name="Howarth C."/>
            <person name="Imamovic A."/>
            <person name="Ireland A."/>
            <person name="Larimer J."/>
            <person name="McCowan C."/>
            <person name="Murphy C."/>
            <person name="Pearson M."/>
            <person name="Poon T.W."/>
            <person name="Priest M."/>
            <person name="Roberts A."/>
            <person name="Saif S."/>
            <person name="Shea T."/>
            <person name="Sisk P."/>
            <person name="Sykes S."/>
            <person name="Wortman J."/>
            <person name="Nusbaum C."/>
            <person name="Birren B."/>
        </authorList>
    </citation>
    <scope>NUCLEOTIDE SEQUENCE [LARGE SCALE GENOMIC DNA]</scope>
    <source>
        <strain evidence="2 3">P1976</strain>
    </source>
</reference>
<gene>
    <name evidence="2" type="ORF">F444_11027</name>
</gene>